<feature type="region of interest" description="Disordered" evidence="1">
    <location>
        <begin position="53"/>
        <end position="80"/>
    </location>
</feature>
<evidence type="ECO:0000313" key="3">
    <source>
        <dbReference type="EMBL" id="MCC8363652.1"/>
    </source>
</evidence>
<keyword evidence="4" id="KW-1185">Reference proteome</keyword>
<accession>A0ABS8JJD0</accession>
<dbReference type="Gene3D" id="1.10.238.10">
    <property type="entry name" value="EF-hand"/>
    <property type="match status" value="1"/>
</dbReference>
<evidence type="ECO:0000259" key="2">
    <source>
        <dbReference type="PROSITE" id="PS50222"/>
    </source>
</evidence>
<dbReference type="Proteomes" id="UP001165293">
    <property type="component" value="Unassembled WGS sequence"/>
</dbReference>
<evidence type="ECO:0000256" key="1">
    <source>
        <dbReference type="SAM" id="MobiDB-lite"/>
    </source>
</evidence>
<gene>
    <name evidence="3" type="ORF">LK996_11285</name>
</gene>
<dbReference type="PROSITE" id="PS50222">
    <property type="entry name" value="EF_HAND_2"/>
    <property type="match status" value="2"/>
</dbReference>
<dbReference type="InterPro" id="IPR002048">
    <property type="entry name" value="EF_hand_dom"/>
</dbReference>
<name>A0ABS8JJD0_9GAMM</name>
<dbReference type="EMBL" id="JAJGAK010000002">
    <property type="protein sequence ID" value="MCC8363652.1"/>
    <property type="molecule type" value="Genomic_DNA"/>
</dbReference>
<reference evidence="3" key="1">
    <citation type="submission" date="2021-10" db="EMBL/GenBank/DDBJ databases">
        <authorList>
            <person name="Lyu M."/>
            <person name="Wang X."/>
            <person name="Meng X."/>
            <person name="Xu K."/>
        </authorList>
    </citation>
    <scope>NUCLEOTIDE SEQUENCE</scope>
    <source>
        <strain evidence="3">A6</strain>
    </source>
</reference>
<protein>
    <recommendedName>
        <fullName evidence="2">EF-hand domain-containing protein</fullName>
    </recommendedName>
</protein>
<evidence type="ECO:0000313" key="4">
    <source>
        <dbReference type="Proteomes" id="UP001165293"/>
    </source>
</evidence>
<dbReference type="PROSITE" id="PS00018">
    <property type="entry name" value="EF_HAND_1"/>
    <property type="match status" value="2"/>
</dbReference>
<feature type="domain" description="EF-hand" evidence="2">
    <location>
        <begin position="103"/>
        <end position="129"/>
    </location>
</feature>
<dbReference type="RefSeq" id="WP_230527291.1">
    <property type="nucleotide sequence ID" value="NZ_JAJGAK010000002.1"/>
</dbReference>
<sequence length="129" mass="13064">MSSKMKSPLVLGAALAGGLVLTGSSFAMHPLASGYMASASAVAEGSCGAEHKDKMAAEQKTAAGDEKMKSEGKCGMDHMDADKDGKITKAEYTAAHADGGGNFDGHDANKDGVLTADELKEHMGGASET</sequence>
<dbReference type="Pfam" id="PF13202">
    <property type="entry name" value="EF-hand_5"/>
    <property type="match status" value="2"/>
</dbReference>
<proteinExistence type="predicted"/>
<dbReference type="InterPro" id="IPR011992">
    <property type="entry name" value="EF-hand-dom_pair"/>
</dbReference>
<comment type="caution">
    <text evidence="3">The sequence shown here is derived from an EMBL/GenBank/DDBJ whole genome shotgun (WGS) entry which is preliminary data.</text>
</comment>
<organism evidence="3 4">
    <name type="scientific">Noviluteimonas lactosilytica</name>
    <dbReference type="NCBI Taxonomy" id="2888523"/>
    <lineage>
        <taxon>Bacteria</taxon>
        <taxon>Pseudomonadati</taxon>
        <taxon>Pseudomonadota</taxon>
        <taxon>Gammaproteobacteria</taxon>
        <taxon>Lysobacterales</taxon>
        <taxon>Lysobacteraceae</taxon>
        <taxon>Noviluteimonas</taxon>
    </lineage>
</organism>
<feature type="domain" description="EF-hand" evidence="2">
    <location>
        <begin position="67"/>
        <end position="102"/>
    </location>
</feature>
<dbReference type="InterPro" id="IPR018247">
    <property type="entry name" value="EF_Hand_1_Ca_BS"/>
</dbReference>
<dbReference type="SUPFAM" id="SSF47473">
    <property type="entry name" value="EF-hand"/>
    <property type="match status" value="1"/>
</dbReference>